<dbReference type="KEGG" id="vg:22111155"/>
<gene>
    <name evidence="1" type="primary">115</name>
    <name evidence="1" type="ORF">PBI_121Q_115</name>
</gene>
<dbReference type="EMBL" id="KM507819">
    <property type="protein sequence ID" value="AIT14012.1"/>
    <property type="molecule type" value="Genomic_DNA"/>
</dbReference>
<dbReference type="RefSeq" id="YP_009101709.1">
    <property type="nucleotide sequence ID" value="NC_025447.1"/>
</dbReference>
<protein>
    <submittedName>
        <fullName evidence="1">Uncharacterized protein</fullName>
    </submittedName>
</protein>
<evidence type="ECO:0000313" key="1">
    <source>
        <dbReference type="EMBL" id="AIT14012.1"/>
    </source>
</evidence>
<accession>A0A097EX42</accession>
<organism evidence="1 2">
    <name type="scientific">Escherichia phage 121Q</name>
    <dbReference type="NCBI Taxonomy" id="1555202"/>
    <lineage>
        <taxon>Viruses</taxon>
        <taxon>Duplodnaviria</taxon>
        <taxon>Heunggongvirae</taxon>
        <taxon>Uroviricota</taxon>
        <taxon>Caudoviricetes</taxon>
        <taxon>Asteriusvirus</taxon>
        <taxon>Asteriusvirus av121Q</taxon>
    </lineage>
</organism>
<dbReference type="GeneID" id="22111155"/>
<reference evidence="1 2" key="1">
    <citation type="submission" date="2014-09" db="EMBL/GenBank/DDBJ databases">
        <authorList>
            <person name="Lapin J.S."/>
            <person name="Pope W.H."/>
            <person name="Hua J."/>
            <person name="Ford M.E."/>
            <person name="Conway J.F."/>
            <person name="Hatfull G.F."/>
            <person name="Hendrix R.W."/>
        </authorList>
    </citation>
    <scope>NUCLEOTIDE SEQUENCE [LARGE SCALE GENOMIC DNA]</scope>
</reference>
<evidence type="ECO:0000313" key="2">
    <source>
        <dbReference type="Proteomes" id="UP000029889"/>
    </source>
</evidence>
<keyword evidence="2" id="KW-1185">Reference proteome</keyword>
<sequence length="20" mass="2430">MTHEEWLVQTEHLVIASMKF</sequence>
<dbReference type="Proteomes" id="UP000029889">
    <property type="component" value="Segment"/>
</dbReference>
<name>A0A097EX42_9CAUD</name>
<proteinExistence type="predicted"/>